<keyword evidence="4" id="KW-1185">Reference proteome</keyword>
<evidence type="ECO:0000313" key="4">
    <source>
        <dbReference type="Proteomes" id="UP001642484"/>
    </source>
</evidence>
<feature type="region of interest" description="Disordered" evidence="1">
    <location>
        <begin position="63"/>
        <end position="144"/>
    </location>
</feature>
<accession>A0ABP0P741</accession>
<feature type="compositionally biased region" description="Basic and acidic residues" evidence="1">
    <location>
        <begin position="63"/>
        <end position="88"/>
    </location>
</feature>
<feature type="region of interest" description="Disordered" evidence="1">
    <location>
        <begin position="12"/>
        <end position="31"/>
    </location>
</feature>
<evidence type="ECO:0008006" key="5">
    <source>
        <dbReference type="Google" id="ProtNLM"/>
    </source>
</evidence>
<feature type="compositionally biased region" description="Low complexity" evidence="1">
    <location>
        <begin position="21"/>
        <end position="30"/>
    </location>
</feature>
<feature type="compositionally biased region" description="Basic and acidic residues" evidence="1">
    <location>
        <begin position="523"/>
        <end position="539"/>
    </location>
</feature>
<feature type="compositionally biased region" description="Polar residues" evidence="1">
    <location>
        <begin position="130"/>
        <end position="141"/>
    </location>
</feature>
<feature type="transmembrane region" description="Helical" evidence="2">
    <location>
        <begin position="487"/>
        <end position="507"/>
    </location>
</feature>
<gene>
    <name evidence="3" type="ORF">CCMP2556_LOCUS34806</name>
</gene>
<reference evidence="3 4" key="1">
    <citation type="submission" date="2024-02" db="EMBL/GenBank/DDBJ databases">
        <authorList>
            <person name="Chen Y."/>
            <person name="Shah S."/>
            <person name="Dougan E. K."/>
            <person name="Thang M."/>
            <person name="Chan C."/>
        </authorList>
    </citation>
    <scope>NUCLEOTIDE SEQUENCE [LARGE SCALE GENOMIC DNA]</scope>
</reference>
<keyword evidence="2" id="KW-0472">Membrane</keyword>
<feature type="transmembrane region" description="Helical" evidence="2">
    <location>
        <begin position="308"/>
        <end position="329"/>
    </location>
</feature>
<feature type="compositionally biased region" description="Basic residues" evidence="1">
    <location>
        <begin position="102"/>
        <end position="120"/>
    </location>
</feature>
<organism evidence="3 4">
    <name type="scientific">Durusdinium trenchii</name>
    <dbReference type="NCBI Taxonomy" id="1381693"/>
    <lineage>
        <taxon>Eukaryota</taxon>
        <taxon>Sar</taxon>
        <taxon>Alveolata</taxon>
        <taxon>Dinophyceae</taxon>
        <taxon>Suessiales</taxon>
        <taxon>Symbiodiniaceae</taxon>
        <taxon>Durusdinium</taxon>
    </lineage>
</organism>
<feature type="transmembrane region" description="Helical" evidence="2">
    <location>
        <begin position="457"/>
        <end position="481"/>
    </location>
</feature>
<name>A0ABP0P741_9DINO</name>
<feature type="region of interest" description="Disordered" evidence="1">
    <location>
        <begin position="523"/>
        <end position="550"/>
    </location>
</feature>
<evidence type="ECO:0000313" key="3">
    <source>
        <dbReference type="EMBL" id="CAK9070749.1"/>
    </source>
</evidence>
<feature type="transmembrane region" description="Helical" evidence="2">
    <location>
        <begin position="269"/>
        <end position="288"/>
    </location>
</feature>
<dbReference type="Proteomes" id="UP001642484">
    <property type="component" value="Unassembled WGS sequence"/>
</dbReference>
<evidence type="ECO:0000256" key="1">
    <source>
        <dbReference type="SAM" id="MobiDB-lite"/>
    </source>
</evidence>
<evidence type="ECO:0000256" key="2">
    <source>
        <dbReference type="SAM" id="Phobius"/>
    </source>
</evidence>
<sequence>MDPLTCASKLQLDARSAGEAQSSSSPRQRSTFSLLEPWSGALLEGQGADEVVVEMQQEVELREELRGSRCVKHAGEARQSEGDDERKIGSLSHSSDLQEKNVRKKKKVRLVKRCRSKPRAVKTDAEVTGEASQSEAETNQSEGDDKLRFSTRDAFLRRMTMRNLSATDLLEDLQKKKKTGQFSFFEHLALALLGRLSQAEYSWHAANGYKTKGDYLTCLLFAFVMSLGRLMVFVLPLACLIYGGILVVKEGPHLEDIQEIAQVAGKQPYWMMLFSGIVGAATTSAVLGPPKLRHAEDQDSPETWRQHLAHLAVPAKTSITLCFLFWTLWTWWEELLQLHQIALKQQTASSPVLRTLMLAMVQAATSTQWGRFVDQFVLLLVFHDYLNFRAAHQAGFVEKWDDYTKKVHETEESMLKRASIAQPFNSGAIDQAFARSVLDTPRLVALMKAATQENGRVWTIYMVVLLARCWTFGWVTSLVYLPLFLLFYPWVIVIILLFMIVLRLTLVQPLMKLFIYRKQHQGESHKAGSGDGSGQKDLEAGGLNEPGGHRGSLVITVRPDGSEDTITPCPREEGEKSLKTLTRVMALTGFGPGHCDRAVPHLLYTTWYSEFEPPEKLRKDYDREIQTLCATGITRDGWCYIVMYSVVGKVMMDFIVVAMSRFVAGAGYFESLSLTLTDRSLMSFLEPMRYMPFIRQVFAWVDVIW</sequence>
<keyword evidence="2" id="KW-1133">Transmembrane helix</keyword>
<feature type="transmembrane region" description="Helical" evidence="2">
    <location>
        <begin position="219"/>
        <end position="248"/>
    </location>
</feature>
<dbReference type="EMBL" id="CAXAMN010022551">
    <property type="protein sequence ID" value="CAK9070749.1"/>
    <property type="molecule type" value="Genomic_DNA"/>
</dbReference>
<comment type="caution">
    <text evidence="3">The sequence shown here is derived from an EMBL/GenBank/DDBJ whole genome shotgun (WGS) entry which is preliminary data.</text>
</comment>
<proteinExistence type="predicted"/>
<protein>
    <recommendedName>
        <fullName evidence="5">Transmembrane protein</fullName>
    </recommendedName>
</protein>
<keyword evidence="2" id="KW-0812">Transmembrane</keyword>